<protein>
    <submittedName>
        <fullName evidence="1">Integrase</fullName>
    </submittedName>
</protein>
<accession>A0A1H1XYQ7</accession>
<reference evidence="2" key="1">
    <citation type="submission" date="2016-10" db="EMBL/GenBank/DDBJ databases">
        <authorList>
            <person name="Varghese N."/>
            <person name="Submissions S."/>
        </authorList>
    </citation>
    <scope>NUCLEOTIDE SEQUENCE [LARGE SCALE GENOMIC DNA]</scope>
    <source>
        <strain evidence="2">ATCC 23835</strain>
    </source>
</reference>
<proteinExistence type="predicted"/>
<organism evidence="1 2">
    <name type="scientific">Pseudomonas asplenii</name>
    <dbReference type="NCBI Taxonomy" id="53407"/>
    <lineage>
        <taxon>Bacteria</taxon>
        <taxon>Pseudomonadati</taxon>
        <taxon>Pseudomonadota</taxon>
        <taxon>Gammaproteobacteria</taxon>
        <taxon>Pseudomonadales</taxon>
        <taxon>Pseudomonadaceae</taxon>
        <taxon>Pseudomonas</taxon>
    </lineage>
</organism>
<dbReference type="AlphaFoldDB" id="A0A1H1XYQ7"/>
<evidence type="ECO:0000313" key="2">
    <source>
        <dbReference type="Proteomes" id="UP000199524"/>
    </source>
</evidence>
<sequence>MNCRPTYATIGSMSGFNPAFIAQPLGHSMQMLLSTCARWLNSGSDWQAPETLKIDPKWIRICEDETQVIDR</sequence>
<gene>
    <name evidence="1" type="ORF">SAMN05216598_4131</name>
</gene>
<dbReference type="Proteomes" id="UP000199524">
    <property type="component" value="Chromosome I"/>
</dbReference>
<dbReference type="EMBL" id="LT629777">
    <property type="protein sequence ID" value="SDT14201.1"/>
    <property type="molecule type" value="Genomic_DNA"/>
</dbReference>
<keyword evidence="2" id="KW-1185">Reference proteome</keyword>
<evidence type="ECO:0000313" key="1">
    <source>
        <dbReference type="EMBL" id="SDT14201.1"/>
    </source>
</evidence>
<name>A0A1H1XYQ7_9PSED</name>